<evidence type="ECO:0000313" key="8">
    <source>
        <dbReference type="EMBL" id="GFR49399.1"/>
    </source>
</evidence>
<feature type="transmembrane region" description="Helical" evidence="7">
    <location>
        <begin position="490"/>
        <end position="510"/>
    </location>
</feature>
<feature type="transmembrane region" description="Helical" evidence="7">
    <location>
        <begin position="142"/>
        <end position="164"/>
    </location>
</feature>
<reference evidence="8 9" key="1">
    <citation type="journal article" date="2021" name="Sci. Rep.">
        <title>Genome sequencing of the multicellular alga Astrephomene provides insights into convergent evolution of germ-soma differentiation.</title>
        <authorList>
            <person name="Yamashita S."/>
            <person name="Yamamoto K."/>
            <person name="Matsuzaki R."/>
            <person name="Suzuki S."/>
            <person name="Yamaguchi H."/>
            <person name="Hirooka S."/>
            <person name="Minakuchi Y."/>
            <person name="Miyagishima S."/>
            <person name="Kawachi M."/>
            <person name="Toyoda A."/>
            <person name="Nozaki H."/>
        </authorList>
    </citation>
    <scope>NUCLEOTIDE SEQUENCE [LARGE SCALE GENOMIC DNA]</scope>
    <source>
        <strain evidence="8 9">NIES-4017</strain>
    </source>
</reference>
<feature type="compositionally biased region" description="Low complexity" evidence="6">
    <location>
        <begin position="609"/>
        <end position="629"/>
    </location>
</feature>
<name>A0AAD3HPU6_9CHLO</name>
<evidence type="ECO:0000256" key="6">
    <source>
        <dbReference type="SAM" id="MobiDB-lite"/>
    </source>
</evidence>
<dbReference type="GO" id="GO:0016020">
    <property type="term" value="C:membrane"/>
    <property type="evidence" value="ECO:0007669"/>
    <property type="project" value="UniProtKB-SubCell"/>
</dbReference>
<dbReference type="EMBL" id="BMAR01000030">
    <property type="protein sequence ID" value="GFR49399.1"/>
    <property type="molecule type" value="Genomic_DNA"/>
</dbReference>
<feature type="region of interest" description="Disordered" evidence="6">
    <location>
        <begin position="749"/>
        <end position="786"/>
    </location>
</feature>
<feature type="transmembrane region" description="Helical" evidence="7">
    <location>
        <begin position="111"/>
        <end position="130"/>
    </location>
</feature>
<dbReference type="AlphaFoldDB" id="A0AAD3HPU6"/>
<feature type="compositionally biased region" description="Pro residues" evidence="6">
    <location>
        <begin position="599"/>
        <end position="608"/>
    </location>
</feature>
<evidence type="ECO:0008006" key="10">
    <source>
        <dbReference type="Google" id="ProtNLM"/>
    </source>
</evidence>
<dbReference type="Pfam" id="PF04791">
    <property type="entry name" value="LMBR1"/>
    <property type="match status" value="1"/>
</dbReference>
<evidence type="ECO:0000256" key="3">
    <source>
        <dbReference type="ARBA" id="ARBA00022692"/>
    </source>
</evidence>
<accession>A0AAD3HPU6</accession>
<feature type="transmembrane region" description="Helical" evidence="7">
    <location>
        <begin position="68"/>
        <end position="91"/>
    </location>
</feature>
<comment type="similarity">
    <text evidence="2">Belongs to the LIMR family.</text>
</comment>
<evidence type="ECO:0000313" key="9">
    <source>
        <dbReference type="Proteomes" id="UP001054857"/>
    </source>
</evidence>
<keyword evidence="9" id="KW-1185">Reference proteome</keyword>
<dbReference type="InterPro" id="IPR006876">
    <property type="entry name" value="LMBR1-like_membr_prot"/>
</dbReference>
<gene>
    <name evidence="8" type="ORF">Agub_g11451</name>
</gene>
<dbReference type="PANTHER" id="PTHR21355">
    <property type="entry name" value="G-PROTEIN COUPLED RECEPTOR-ASSOCIATED PROTEIN LMBRD2"/>
    <property type="match status" value="1"/>
</dbReference>
<feature type="transmembrane region" description="Helical" evidence="7">
    <location>
        <begin position="37"/>
        <end position="56"/>
    </location>
</feature>
<evidence type="ECO:0000256" key="5">
    <source>
        <dbReference type="ARBA" id="ARBA00023136"/>
    </source>
</evidence>
<protein>
    <recommendedName>
        <fullName evidence="10">LMBR1-like membrane protein</fullName>
    </recommendedName>
</protein>
<feature type="compositionally biased region" description="Gly residues" evidence="6">
    <location>
        <begin position="749"/>
        <end position="767"/>
    </location>
</feature>
<dbReference type="PANTHER" id="PTHR21355:SF0">
    <property type="entry name" value="G-PROTEIN COUPLED RECEPTOR-ASSOCIATED PROTEIN LMBRD2"/>
    <property type="match status" value="1"/>
</dbReference>
<feature type="transmembrane region" description="Helical" evidence="7">
    <location>
        <begin position="355"/>
        <end position="375"/>
    </location>
</feature>
<evidence type="ECO:0000256" key="2">
    <source>
        <dbReference type="ARBA" id="ARBA00010487"/>
    </source>
</evidence>
<feature type="transmembrane region" description="Helical" evidence="7">
    <location>
        <begin position="395"/>
        <end position="422"/>
    </location>
</feature>
<evidence type="ECO:0000256" key="1">
    <source>
        <dbReference type="ARBA" id="ARBA00004141"/>
    </source>
</evidence>
<comment type="caution">
    <text evidence="8">The sequence shown here is derived from an EMBL/GenBank/DDBJ whole genome shotgun (WGS) entry which is preliminary data.</text>
</comment>
<keyword evidence="3 7" id="KW-0812">Transmembrane</keyword>
<evidence type="ECO:0000256" key="4">
    <source>
        <dbReference type="ARBA" id="ARBA00022989"/>
    </source>
</evidence>
<feature type="transmembrane region" description="Helical" evidence="7">
    <location>
        <begin position="6"/>
        <end position="25"/>
    </location>
</feature>
<dbReference type="Proteomes" id="UP001054857">
    <property type="component" value="Unassembled WGS sequence"/>
</dbReference>
<evidence type="ECO:0000256" key="7">
    <source>
        <dbReference type="SAM" id="Phobius"/>
    </source>
</evidence>
<sequence length="786" mass="83092">MWTFFIFSMILVSGAILLLLRRYCAKSVVFTVKVTTAYAWLTAMAVVAIVPLDVFSTLDNKKPVELGYMWNVAFWSTQILTWLLLPFFQYYSDAGDFTVKGKCLTSLKENAILYGSVAAVGLVGIAALLISKKMTLDGLVGLGIGLSNAFGLIASIILLGYGLVEIPRNMWKADPERQLKWCAHRAGKYAEAVMKSTAELETVVTIIAANERQMRRHDPLRKYMDIIVEHVEKESPIKPSDLAARGGGLGAGRSGGGAGGGLGGIDIESMNAEDLEYNYDVAGLAALRRRMFYAISTYKGDRALYEEVMAEAFELEDVVKCRQLADFSPRQPTRSPIKRAVWYYKCVLRAHWHRVLAVIFAGLSLLIVWAEATIVSPVDISPLSLLIKGSQNSEFGVQLITLLPLAYICAATYAALFSITAFDYNKLIPRATIGSAFMQNGTLMCRFAAPTCWNFYHMIRMTSRDAGSPSTVFEDKMGSMDVPRFLRQHLNTYLPLILVVECAITALNLWDRIMGICVSSKYKFSNDDDVDDTYTEKGRLLVAREREAVSKGFALGQVLTSAFFDLDFPDIVGGPRSRLHQQKKGFLGLFGGNKRASQAPPPLPPPQRPSGATAAAPAAGGSSAAAGGSSASRFKSATAAAAAARWLGRGTGLPDGGGEGGGAGGGGGLMPSAAAAAGLDTSSAKASLLASRYDKSPTVEYATPTRGGGGSKSSGLDGIFADLSPGAGAAAGSSGGAGLGGRGGMGGGAVGSNSRIGGGGGGVGGDSGVLPTHSEKDSLLGGFWRS</sequence>
<keyword evidence="5 7" id="KW-0472">Membrane</keyword>
<feature type="region of interest" description="Disordered" evidence="6">
    <location>
        <begin position="590"/>
        <end position="629"/>
    </location>
</feature>
<organism evidence="8 9">
    <name type="scientific">Astrephomene gubernaculifera</name>
    <dbReference type="NCBI Taxonomy" id="47775"/>
    <lineage>
        <taxon>Eukaryota</taxon>
        <taxon>Viridiplantae</taxon>
        <taxon>Chlorophyta</taxon>
        <taxon>core chlorophytes</taxon>
        <taxon>Chlorophyceae</taxon>
        <taxon>CS clade</taxon>
        <taxon>Chlamydomonadales</taxon>
        <taxon>Astrephomenaceae</taxon>
        <taxon>Astrephomene</taxon>
    </lineage>
</organism>
<dbReference type="InterPro" id="IPR051584">
    <property type="entry name" value="GPCR-associated_LMBR1"/>
</dbReference>
<comment type="subcellular location">
    <subcellularLocation>
        <location evidence="1">Membrane</location>
        <topology evidence="1">Multi-pass membrane protein</topology>
    </subcellularLocation>
</comment>
<proteinExistence type="inferred from homology"/>
<keyword evidence="4 7" id="KW-1133">Transmembrane helix</keyword>